<protein>
    <recommendedName>
        <fullName evidence="2">Negative regulator of flagellin synthesis</fullName>
    </recommendedName>
    <alternativeName>
        <fullName evidence="8">Anti-sigma-28 factor</fullName>
    </alternativeName>
</protein>
<keyword evidence="6" id="KW-0804">Transcription</keyword>
<evidence type="ECO:0000256" key="5">
    <source>
        <dbReference type="ARBA" id="ARBA00023015"/>
    </source>
</evidence>
<dbReference type="NCBIfam" id="TIGR03824">
    <property type="entry name" value="FlgM_jcvi"/>
    <property type="match status" value="1"/>
</dbReference>
<keyword evidence="11" id="KW-0966">Cell projection</keyword>
<keyword evidence="11" id="KW-0969">Cilium</keyword>
<organism evidence="11 12">
    <name type="scientific">Aliidiomarina taiwanensis</name>
    <dbReference type="NCBI Taxonomy" id="946228"/>
    <lineage>
        <taxon>Bacteria</taxon>
        <taxon>Pseudomonadati</taxon>
        <taxon>Pseudomonadota</taxon>
        <taxon>Gammaproteobacteria</taxon>
        <taxon>Alteromonadales</taxon>
        <taxon>Idiomarinaceae</taxon>
        <taxon>Aliidiomarina</taxon>
    </lineage>
</organism>
<feature type="region of interest" description="Disordered" evidence="9">
    <location>
        <begin position="1"/>
        <end position="67"/>
    </location>
</feature>
<evidence type="ECO:0000313" key="12">
    <source>
        <dbReference type="Proteomes" id="UP000286976"/>
    </source>
</evidence>
<keyword evidence="11" id="KW-0282">Flagellum</keyword>
<dbReference type="InterPro" id="IPR031316">
    <property type="entry name" value="FlgM_C"/>
</dbReference>
<evidence type="ECO:0000256" key="4">
    <source>
        <dbReference type="ARBA" id="ARBA00022795"/>
    </source>
</evidence>
<evidence type="ECO:0000256" key="9">
    <source>
        <dbReference type="SAM" id="MobiDB-lite"/>
    </source>
</evidence>
<accession>A0A432X819</accession>
<sequence length="111" mass="11956">MSIDKLNSTMNQALNNRTARTEQQAPASQTQVANTAAAPRQDAVSLTQQAQQLNKLHRRAEQDSGVDAEKVARIKKAIADGSYSVDAERLAAKIAHFESDMFGNISGSGRS</sequence>
<dbReference type="InterPro" id="IPR035890">
    <property type="entry name" value="Anti-sigma-28_factor_FlgM_sf"/>
</dbReference>
<dbReference type="AlphaFoldDB" id="A0A432X819"/>
<feature type="compositionally biased region" description="Polar residues" evidence="9">
    <location>
        <begin position="1"/>
        <end position="34"/>
    </location>
</feature>
<dbReference type="Pfam" id="PF04316">
    <property type="entry name" value="FlgM"/>
    <property type="match status" value="1"/>
</dbReference>
<dbReference type="GO" id="GO:0045892">
    <property type="term" value="P:negative regulation of DNA-templated transcription"/>
    <property type="evidence" value="ECO:0007669"/>
    <property type="project" value="InterPro"/>
</dbReference>
<name>A0A432X819_9GAMM</name>
<evidence type="ECO:0000313" key="11">
    <source>
        <dbReference type="EMBL" id="RUO43008.1"/>
    </source>
</evidence>
<evidence type="ECO:0000256" key="8">
    <source>
        <dbReference type="ARBA" id="ARBA00030117"/>
    </source>
</evidence>
<evidence type="ECO:0000256" key="2">
    <source>
        <dbReference type="ARBA" id="ARBA00017823"/>
    </source>
</evidence>
<evidence type="ECO:0000256" key="3">
    <source>
        <dbReference type="ARBA" id="ARBA00022491"/>
    </source>
</evidence>
<keyword evidence="4" id="KW-1005">Bacterial flagellum biogenesis</keyword>
<comment type="caution">
    <text evidence="11">The sequence shown here is derived from an EMBL/GenBank/DDBJ whole genome shotgun (WGS) entry which is preliminary data.</text>
</comment>
<comment type="similarity">
    <text evidence="1">Belongs to the FlgM family.</text>
</comment>
<evidence type="ECO:0000256" key="6">
    <source>
        <dbReference type="ARBA" id="ARBA00023163"/>
    </source>
</evidence>
<dbReference type="SUPFAM" id="SSF101498">
    <property type="entry name" value="Anti-sigma factor FlgM"/>
    <property type="match status" value="1"/>
</dbReference>
<dbReference type="RefSeq" id="WP_126757224.1">
    <property type="nucleotide sequence ID" value="NZ_PIPQ01000002.1"/>
</dbReference>
<keyword evidence="5" id="KW-0805">Transcription regulation</keyword>
<evidence type="ECO:0000259" key="10">
    <source>
        <dbReference type="Pfam" id="PF04316"/>
    </source>
</evidence>
<keyword evidence="12" id="KW-1185">Reference proteome</keyword>
<dbReference type="GO" id="GO:0044781">
    <property type="term" value="P:bacterial-type flagellum organization"/>
    <property type="evidence" value="ECO:0007669"/>
    <property type="project" value="UniProtKB-KW"/>
</dbReference>
<feature type="domain" description="Anti-sigma-28 factor FlgM C-terminal" evidence="10">
    <location>
        <begin position="42"/>
        <end position="94"/>
    </location>
</feature>
<comment type="function">
    <text evidence="7">Responsible for the coupling of flagellin expression to flagellar assembly by preventing expression of the flagellin genes when a component of the middle class of proteins is defective. It negatively regulates flagellar genes by inhibiting the activity of FliA by directly binding to FliA.</text>
</comment>
<evidence type="ECO:0000256" key="7">
    <source>
        <dbReference type="ARBA" id="ARBA00024739"/>
    </source>
</evidence>
<dbReference type="Proteomes" id="UP000286976">
    <property type="component" value="Unassembled WGS sequence"/>
</dbReference>
<dbReference type="EMBL" id="PIPQ01000002">
    <property type="protein sequence ID" value="RUO43008.1"/>
    <property type="molecule type" value="Genomic_DNA"/>
</dbReference>
<dbReference type="InterPro" id="IPR007412">
    <property type="entry name" value="FlgM"/>
</dbReference>
<feature type="compositionally biased region" description="Polar residues" evidence="9">
    <location>
        <begin position="44"/>
        <end position="54"/>
    </location>
</feature>
<reference evidence="11 12" key="1">
    <citation type="journal article" date="2011" name="Front. Microbiol.">
        <title>Genomic signatures of strain selection and enhancement in Bacillus atrophaeus var. globigii, a historical biowarfare simulant.</title>
        <authorList>
            <person name="Gibbons H.S."/>
            <person name="Broomall S.M."/>
            <person name="McNew L.A."/>
            <person name="Daligault H."/>
            <person name="Chapman C."/>
            <person name="Bruce D."/>
            <person name="Karavis M."/>
            <person name="Krepps M."/>
            <person name="McGregor P.A."/>
            <person name="Hong C."/>
            <person name="Park K.H."/>
            <person name="Akmal A."/>
            <person name="Feldman A."/>
            <person name="Lin J.S."/>
            <person name="Chang W.E."/>
            <person name="Higgs B.W."/>
            <person name="Demirev P."/>
            <person name="Lindquist J."/>
            <person name="Liem A."/>
            <person name="Fochler E."/>
            <person name="Read T.D."/>
            <person name="Tapia R."/>
            <person name="Johnson S."/>
            <person name="Bishop-Lilly K.A."/>
            <person name="Detter C."/>
            <person name="Han C."/>
            <person name="Sozhamannan S."/>
            <person name="Rosenzweig C.N."/>
            <person name="Skowronski E.W."/>
        </authorList>
    </citation>
    <scope>NUCLEOTIDE SEQUENCE [LARGE SCALE GENOMIC DNA]</scope>
    <source>
        <strain evidence="11 12">AIT1</strain>
    </source>
</reference>
<dbReference type="OrthoDB" id="5771747at2"/>
<proteinExistence type="inferred from homology"/>
<keyword evidence="3" id="KW-0678">Repressor</keyword>
<evidence type="ECO:0000256" key="1">
    <source>
        <dbReference type="ARBA" id="ARBA00005322"/>
    </source>
</evidence>
<gene>
    <name evidence="11" type="primary">flgM</name>
    <name evidence="11" type="ORF">CWE15_06290</name>
</gene>